<sequence>MHNGFTKDRMYPSGYFLSPIELFDCYQANYLDKVWFNEWNKEFKIEDIKAVHIKVMVGNRVLGIIDDAKDFLHLNKFNQYLETFNKAFHTNYSDE</sequence>
<reference evidence="1 2" key="1">
    <citation type="submission" date="2017-11" db="EMBL/GenBank/DDBJ databases">
        <title>Infants hospitalized years apart are colonized by the same room-sourced microbial strains.</title>
        <authorList>
            <person name="Brooks B."/>
            <person name="Olm M.R."/>
            <person name="Firek B.A."/>
            <person name="Baker R."/>
            <person name="Thomas B.C."/>
            <person name="Morowitz M.J."/>
            <person name="Banfield J.F."/>
        </authorList>
    </citation>
    <scope>NUCLEOTIDE SEQUENCE [LARGE SCALE GENOMIC DNA]</scope>
    <source>
        <strain evidence="1">S2_009_000_R2_76</strain>
    </source>
</reference>
<evidence type="ECO:0000313" key="2">
    <source>
        <dbReference type="Proteomes" id="UP000249645"/>
    </source>
</evidence>
<name>A0A2W5EEP7_9SPHI</name>
<comment type="caution">
    <text evidence="1">The sequence shown here is derived from an EMBL/GenBank/DDBJ whole genome shotgun (WGS) entry which is preliminary data.</text>
</comment>
<dbReference type="Proteomes" id="UP000249645">
    <property type="component" value="Unassembled WGS sequence"/>
</dbReference>
<evidence type="ECO:0000313" key="1">
    <source>
        <dbReference type="EMBL" id="PZP41498.1"/>
    </source>
</evidence>
<proteinExistence type="predicted"/>
<dbReference type="AlphaFoldDB" id="A0A2W5EEP7"/>
<protein>
    <submittedName>
        <fullName evidence="1">Uncharacterized protein</fullName>
    </submittedName>
</protein>
<organism evidence="1 2">
    <name type="scientific">Pseudopedobacter saltans</name>
    <dbReference type="NCBI Taxonomy" id="151895"/>
    <lineage>
        <taxon>Bacteria</taxon>
        <taxon>Pseudomonadati</taxon>
        <taxon>Bacteroidota</taxon>
        <taxon>Sphingobacteriia</taxon>
        <taxon>Sphingobacteriales</taxon>
        <taxon>Sphingobacteriaceae</taxon>
        <taxon>Pseudopedobacter</taxon>
    </lineage>
</organism>
<gene>
    <name evidence="1" type="ORF">DI598_18160</name>
</gene>
<dbReference type="EMBL" id="QFOI01000513">
    <property type="protein sequence ID" value="PZP41498.1"/>
    <property type="molecule type" value="Genomic_DNA"/>
</dbReference>
<accession>A0A2W5EEP7</accession>